<evidence type="ECO:0000256" key="8">
    <source>
        <dbReference type="ARBA" id="ARBA00025699"/>
    </source>
</evidence>
<dbReference type="EMBL" id="AP028679">
    <property type="protein sequence ID" value="BEQ16125.1"/>
    <property type="molecule type" value="Genomic_DNA"/>
</dbReference>
<comment type="subcellular location">
    <subcellularLocation>
        <location evidence="1 10">Cytoplasm</location>
    </subcellularLocation>
</comment>
<feature type="domain" description="Ribosomal RNA small subunit methyltransferase E methyltransferase" evidence="11">
    <location>
        <begin position="77"/>
        <end position="237"/>
    </location>
</feature>
<dbReference type="InterPro" id="IPR029028">
    <property type="entry name" value="Alpha/beta_knot_MTases"/>
</dbReference>
<dbReference type="CDD" id="cd18084">
    <property type="entry name" value="RsmE-like"/>
    <property type="match status" value="1"/>
</dbReference>
<dbReference type="Proteomes" id="UP001366166">
    <property type="component" value="Chromosome"/>
</dbReference>
<keyword evidence="6 10" id="KW-0808">Transferase</keyword>
<dbReference type="InterPro" id="IPR046887">
    <property type="entry name" value="RsmE_PUA-like"/>
</dbReference>
<evidence type="ECO:0000256" key="1">
    <source>
        <dbReference type="ARBA" id="ARBA00004496"/>
    </source>
</evidence>
<protein>
    <recommendedName>
        <fullName evidence="10">Ribosomal RNA small subunit methyltransferase E</fullName>
        <ecNumber evidence="10">2.1.1.193</ecNumber>
    </recommendedName>
</protein>
<dbReference type="InterPro" id="IPR029026">
    <property type="entry name" value="tRNA_m1G_MTases_N"/>
</dbReference>
<dbReference type="RefSeq" id="WP_338601513.1">
    <property type="nucleotide sequence ID" value="NZ_AP028679.1"/>
</dbReference>
<comment type="function">
    <text evidence="8 10">Specifically methylates the N3 position of the uracil ring of uridine 1498 (m3U1498) in 16S rRNA. Acts on the fully assembled 30S ribosomal subunit.</text>
</comment>
<dbReference type="InterPro" id="IPR015947">
    <property type="entry name" value="PUA-like_sf"/>
</dbReference>
<reference evidence="14" key="1">
    <citation type="journal article" date="2023" name="Arch. Microbiol.">
        <title>Desulfoferula mesophilus gen. nov. sp. nov., a mesophilic sulfate-reducing bacterium isolated from a brackish lake sediment.</title>
        <authorList>
            <person name="Watanabe T."/>
            <person name="Yabe T."/>
            <person name="Tsuji J.M."/>
            <person name="Fukui M."/>
        </authorList>
    </citation>
    <scope>NUCLEOTIDE SEQUENCE [LARGE SCALE GENOMIC DNA]</scope>
    <source>
        <strain evidence="14">12FAK</strain>
    </source>
</reference>
<dbReference type="Pfam" id="PF20260">
    <property type="entry name" value="PUA_4"/>
    <property type="match status" value="1"/>
</dbReference>
<dbReference type="SUPFAM" id="SSF88697">
    <property type="entry name" value="PUA domain-like"/>
    <property type="match status" value="1"/>
</dbReference>
<keyword evidence="14" id="KW-1185">Reference proteome</keyword>
<evidence type="ECO:0000256" key="9">
    <source>
        <dbReference type="ARBA" id="ARBA00047944"/>
    </source>
</evidence>
<evidence type="ECO:0000256" key="5">
    <source>
        <dbReference type="ARBA" id="ARBA00022603"/>
    </source>
</evidence>
<comment type="catalytic activity">
    <reaction evidence="9 10">
        <text>uridine(1498) in 16S rRNA + S-adenosyl-L-methionine = N(3)-methyluridine(1498) in 16S rRNA + S-adenosyl-L-homocysteine + H(+)</text>
        <dbReference type="Rhea" id="RHEA:42920"/>
        <dbReference type="Rhea" id="RHEA-COMP:10283"/>
        <dbReference type="Rhea" id="RHEA-COMP:10284"/>
        <dbReference type="ChEBI" id="CHEBI:15378"/>
        <dbReference type="ChEBI" id="CHEBI:57856"/>
        <dbReference type="ChEBI" id="CHEBI:59789"/>
        <dbReference type="ChEBI" id="CHEBI:65315"/>
        <dbReference type="ChEBI" id="CHEBI:74502"/>
        <dbReference type="EC" id="2.1.1.193"/>
    </reaction>
</comment>
<dbReference type="NCBIfam" id="TIGR00046">
    <property type="entry name" value="RsmE family RNA methyltransferase"/>
    <property type="match status" value="1"/>
</dbReference>
<dbReference type="InterPro" id="IPR046886">
    <property type="entry name" value="RsmE_MTase_dom"/>
</dbReference>
<keyword evidence="3 10" id="KW-0963">Cytoplasm</keyword>
<evidence type="ECO:0000256" key="4">
    <source>
        <dbReference type="ARBA" id="ARBA00022552"/>
    </source>
</evidence>
<evidence type="ECO:0000256" key="7">
    <source>
        <dbReference type="ARBA" id="ARBA00022691"/>
    </source>
</evidence>
<comment type="similarity">
    <text evidence="2 10">Belongs to the RNA methyltransferase RsmE family.</text>
</comment>
<dbReference type="PANTHER" id="PTHR30027">
    <property type="entry name" value="RIBOSOMAL RNA SMALL SUBUNIT METHYLTRANSFERASE E"/>
    <property type="match status" value="1"/>
</dbReference>
<dbReference type="PIRSF" id="PIRSF015601">
    <property type="entry name" value="MTase_slr0722"/>
    <property type="match status" value="1"/>
</dbReference>
<evidence type="ECO:0000256" key="2">
    <source>
        <dbReference type="ARBA" id="ARBA00005528"/>
    </source>
</evidence>
<evidence type="ECO:0000259" key="11">
    <source>
        <dbReference type="Pfam" id="PF04452"/>
    </source>
</evidence>
<gene>
    <name evidence="13" type="primary">rsmE</name>
    <name evidence="13" type="ORF">FAK_31910</name>
</gene>
<dbReference type="AlphaFoldDB" id="A0AAU9EH81"/>
<keyword evidence="4 10" id="KW-0698">rRNA processing</keyword>
<dbReference type="GO" id="GO:0070475">
    <property type="term" value="P:rRNA base methylation"/>
    <property type="evidence" value="ECO:0007669"/>
    <property type="project" value="TreeGrafter"/>
</dbReference>
<evidence type="ECO:0000313" key="14">
    <source>
        <dbReference type="Proteomes" id="UP001366166"/>
    </source>
</evidence>
<dbReference type="GO" id="GO:0070042">
    <property type="term" value="F:rRNA (uridine-N3-)-methyltransferase activity"/>
    <property type="evidence" value="ECO:0007669"/>
    <property type="project" value="TreeGrafter"/>
</dbReference>
<name>A0AAU9EH81_9BACT</name>
<dbReference type="InterPro" id="IPR006700">
    <property type="entry name" value="RsmE"/>
</dbReference>
<dbReference type="PANTHER" id="PTHR30027:SF3">
    <property type="entry name" value="16S RRNA (URACIL(1498)-N(3))-METHYLTRANSFERASE"/>
    <property type="match status" value="1"/>
</dbReference>
<evidence type="ECO:0000313" key="13">
    <source>
        <dbReference type="EMBL" id="BEQ16125.1"/>
    </source>
</evidence>
<proteinExistence type="inferred from homology"/>
<feature type="domain" description="Ribosomal RNA small subunit methyltransferase E PUA-like" evidence="12">
    <location>
        <begin position="23"/>
        <end position="67"/>
    </location>
</feature>
<dbReference type="KEGG" id="dmp:FAK_31910"/>
<dbReference type="SUPFAM" id="SSF75217">
    <property type="entry name" value="alpha/beta knot"/>
    <property type="match status" value="1"/>
</dbReference>
<dbReference type="EC" id="2.1.1.193" evidence="10"/>
<evidence type="ECO:0000256" key="10">
    <source>
        <dbReference type="PIRNR" id="PIRNR015601"/>
    </source>
</evidence>
<accession>A0AAU9EH81</accession>
<keyword evidence="7 10" id="KW-0949">S-adenosyl-L-methionine</keyword>
<dbReference type="Pfam" id="PF04452">
    <property type="entry name" value="Methyltrans_RNA"/>
    <property type="match status" value="1"/>
</dbReference>
<evidence type="ECO:0000259" key="12">
    <source>
        <dbReference type="Pfam" id="PF20260"/>
    </source>
</evidence>
<evidence type="ECO:0000256" key="6">
    <source>
        <dbReference type="ARBA" id="ARBA00022679"/>
    </source>
</evidence>
<dbReference type="Gene3D" id="3.40.1280.10">
    <property type="match status" value="1"/>
</dbReference>
<organism evidence="13 14">
    <name type="scientific">Desulfoferula mesophila</name>
    <dbReference type="NCBI Taxonomy" id="3058419"/>
    <lineage>
        <taxon>Bacteria</taxon>
        <taxon>Pseudomonadati</taxon>
        <taxon>Thermodesulfobacteriota</taxon>
        <taxon>Desulfarculia</taxon>
        <taxon>Desulfarculales</taxon>
        <taxon>Desulfarculaceae</taxon>
        <taxon>Desulfoferula</taxon>
    </lineage>
</organism>
<dbReference type="GO" id="GO:0005737">
    <property type="term" value="C:cytoplasm"/>
    <property type="evidence" value="ECO:0007669"/>
    <property type="project" value="UniProtKB-SubCell"/>
</dbReference>
<sequence>MSLRRFLVDPAALAVGEVALAAAEAAHARKVLRLAPGAEVELIDGQGRRARGVLTRLDKSGAIVRVEALEEAAPPAPRLVLCPGLLKSPAMDLLAAKLTELAVDQVRPVLTRRAVPKADGGGAKLTRWQRLAGQALKQCGAAQAPEFVPPAHLAQVLAAAPASAGKLLLYEDEARTSLAQALPGLAGAAEVWALVGPEGGFTPEEAAQAAAAGFVSCRLPHTILRAETASLVVAGVIRFAL</sequence>
<keyword evidence="5 10" id="KW-0489">Methyltransferase</keyword>
<evidence type="ECO:0000256" key="3">
    <source>
        <dbReference type="ARBA" id="ARBA00022490"/>
    </source>
</evidence>